<dbReference type="PANTHER" id="PTHR24305">
    <property type="entry name" value="CYTOCHROME P450"/>
    <property type="match status" value="1"/>
</dbReference>
<evidence type="ECO:0000256" key="1">
    <source>
        <dbReference type="ARBA" id="ARBA00010617"/>
    </source>
</evidence>
<protein>
    <recommendedName>
        <fullName evidence="6">Cytochrome P450 3A7</fullName>
    </recommendedName>
</protein>
<dbReference type="Pfam" id="PF00067">
    <property type="entry name" value="p450"/>
    <property type="match status" value="1"/>
</dbReference>
<accession>A0A1E1KMX5</accession>
<keyword evidence="2" id="KW-0349">Heme</keyword>
<comment type="similarity">
    <text evidence="1">Belongs to the cytochrome P450 family.</text>
</comment>
<evidence type="ECO:0000256" key="2">
    <source>
        <dbReference type="PIRSR" id="PIRSR602401-1"/>
    </source>
</evidence>
<keyword evidence="3" id="KW-0472">Membrane</keyword>
<evidence type="ECO:0000313" key="5">
    <source>
        <dbReference type="Proteomes" id="UP000178912"/>
    </source>
</evidence>
<keyword evidence="5" id="KW-1185">Reference proteome</keyword>
<dbReference type="InterPro" id="IPR002401">
    <property type="entry name" value="Cyt_P450_E_grp-I"/>
</dbReference>
<evidence type="ECO:0000313" key="4">
    <source>
        <dbReference type="EMBL" id="CZS99341.1"/>
    </source>
</evidence>
<evidence type="ECO:0008006" key="6">
    <source>
        <dbReference type="Google" id="ProtNLM"/>
    </source>
</evidence>
<dbReference type="OrthoDB" id="1470350at2759"/>
<feature type="binding site" description="axial binding residue" evidence="2">
    <location>
        <position position="536"/>
    </location>
    <ligand>
        <name>heme</name>
        <dbReference type="ChEBI" id="CHEBI:30413"/>
    </ligand>
    <ligandPart>
        <name>Fe</name>
        <dbReference type="ChEBI" id="CHEBI:18248"/>
    </ligandPart>
</feature>
<feature type="transmembrane region" description="Helical" evidence="3">
    <location>
        <begin position="56"/>
        <end position="76"/>
    </location>
</feature>
<keyword evidence="2" id="KW-0408">Iron</keyword>
<dbReference type="PANTHER" id="PTHR24305:SF166">
    <property type="entry name" value="CYTOCHROME P450 12A4, MITOCHONDRIAL-RELATED"/>
    <property type="match status" value="1"/>
</dbReference>
<dbReference type="CDD" id="cd11070">
    <property type="entry name" value="CYP56-like"/>
    <property type="match status" value="1"/>
</dbReference>
<reference evidence="5" key="1">
    <citation type="submission" date="2016-03" db="EMBL/GenBank/DDBJ databases">
        <authorList>
            <person name="Guldener U."/>
        </authorList>
    </citation>
    <scope>NUCLEOTIDE SEQUENCE [LARGE SCALE GENOMIC DNA]</scope>
    <source>
        <strain evidence="5">04CH-RAC-A.6.1</strain>
    </source>
</reference>
<name>A0A1E1KMX5_9HELO</name>
<dbReference type="SUPFAM" id="SSF48264">
    <property type="entry name" value="Cytochrome P450"/>
    <property type="match status" value="1"/>
</dbReference>
<dbReference type="InterPro" id="IPR001128">
    <property type="entry name" value="Cyt_P450"/>
</dbReference>
<keyword evidence="2" id="KW-0479">Metal-binding</keyword>
<feature type="transmembrane region" description="Helical" evidence="3">
    <location>
        <begin position="7"/>
        <end position="29"/>
    </location>
</feature>
<feature type="transmembrane region" description="Helical" evidence="3">
    <location>
        <begin position="269"/>
        <end position="287"/>
    </location>
</feature>
<sequence length="612" mass="68734">MLIYASLLLYGLPVLYIVSHVVVYVKWYISSLREAHRFAANSTVPCVTVYNRVDSILFLVLSPWIAPIVEALPFGWGHWMLYAKKDGSWYHRGKLHREELKSDVFFHVGAGGQLLIVADADVASQVVHRWKDFSKKIAYYRTLAVFGPNVVTVEGTDWQRHRKITSPPFNEKNSGLVFQKAAAQGKDMLKSFTHDIEGCEASPVVDDLFHWTMAVALNVLSSAALSLHMPWPIKSVASPSRPVAIPQDKTAASSSKPVRGHKMTFASSLNSLMKCLPFIIFFPVWLLRYSPFKVMREMQLSSDEFGSHMNEVIDDSQNTFDLEKEDAQEDSKIGNNDLLSNLIKANASESKQSLSKEEVIGNIFIFILAGHETVANTLHTCLILLAMYPDVQKAVQDEIDSIWATKQPGEDLSYQEDYPKMRFICALMLEGLRLYPPVVGIPKAVPKEAHEGKTLTYRNKPLFVPAGANVILDVISMQLNPLYWGEDSLDFRPSRWLMETGYVAPTNTTNESPGHVDLLCPTKGAFLAFSAGFRGCLGRKFAQVEFCTLIAVLLRDYSIELVRDKGQSFDEAKKQANDAMFNRTSEISFRMQTAVKVRFVKKGSETFPPREG</sequence>
<organism evidence="4 5">
    <name type="scientific">Rhynchosporium agropyri</name>
    <dbReference type="NCBI Taxonomy" id="914238"/>
    <lineage>
        <taxon>Eukaryota</taxon>
        <taxon>Fungi</taxon>
        <taxon>Dikarya</taxon>
        <taxon>Ascomycota</taxon>
        <taxon>Pezizomycotina</taxon>
        <taxon>Leotiomycetes</taxon>
        <taxon>Helotiales</taxon>
        <taxon>Ploettnerulaceae</taxon>
        <taxon>Rhynchosporium</taxon>
    </lineage>
</organism>
<gene>
    <name evidence="4" type="ORF">RAG0_07699</name>
</gene>
<dbReference type="Gene3D" id="1.10.630.10">
    <property type="entry name" value="Cytochrome P450"/>
    <property type="match status" value="1"/>
</dbReference>
<dbReference type="PRINTS" id="PR00463">
    <property type="entry name" value="EP450I"/>
</dbReference>
<dbReference type="GO" id="GO:0020037">
    <property type="term" value="F:heme binding"/>
    <property type="evidence" value="ECO:0007669"/>
    <property type="project" value="InterPro"/>
</dbReference>
<dbReference type="GO" id="GO:0016705">
    <property type="term" value="F:oxidoreductase activity, acting on paired donors, with incorporation or reduction of molecular oxygen"/>
    <property type="evidence" value="ECO:0007669"/>
    <property type="project" value="InterPro"/>
</dbReference>
<keyword evidence="3" id="KW-0812">Transmembrane</keyword>
<dbReference type="EMBL" id="FJUX01000040">
    <property type="protein sequence ID" value="CZS99341.1"/>
    <property type="molecule type" value="Genomic_DNA"/>
</dbReference>
<dbReference type="PRINTS" id="PR00385">
    <property type="entry name" value="P450"/>
</dbReference>
<dbReference type="InterPro" id="IPR050121">
    <property type="entry name" value="Cytochrome_P450_monoxygenase"/>
</dbReference>
<dbReference type="InterPro" id="IPR036396">
    <property type="entry name" value="Cyt_P450_sf"/>
</dbReference>
<keyword evidence="3" id="KW-1133">Transmembrane helix</keyword>
<dbReference type="GO" id="GO:0005506">
    <property type="term" value="F:iron ion binding"/>
    <property type="evidence" value="ECO:0007669"/>
    <property type="project" value="InterPro"/>
</dbReference>
<evidence type="ECO:0000256" key="3">
    <source>
        <dbReference type="SAM" id="Phobius"/>
    </source>
</evidence>
<dbReference type="Proteomes" id="UP000178912">
    <property type="component" value="Unassembled WGS sequence"/>
</dbReference>
<dbReference type="AlphaFoldDB" id="A0A1E1KMX5"/>
<comment type="cofactor">
    <cofactor evidence="2">
        <name>heme</name>
        <dbReference type="ChEBI" id="CHEBI:30413"/>
    </cofactor>
</comment>
<proteinExistence type="inferred from homology"/>
<dbReference type="GO" id="GO:0004497">
    <property type="term" value="F:monooxygenase activity"/>
    <property type="evidence" value="ECO:0007669"/>
    <property type="project" value="InterPro"/>
</dbReference>